<dbReference type="Proteomes" id="UP000223968">
    <property type="component" value="Unassembled WGS sequence"/>
</dbReference>
<dbReference type="GO" id="GO:0000981">
    <property type="term" value="F:DNA-binding transcription factor activity, RNA polymerase II-specific"/>
    <property type="evidence" value="ECO:0007669"/>
    <property type="project" value="InterPro"/>
</dbReference>
<dbReference type="InterPro" id="IPR036864">
    <property type="entry name" value="Zn2-C6_fun-type_DNA-bd_sf"/>
</dbReference>
<feature type="compositionally biased region" description="Polar residues" evidence="5">
    <location>
        <begin position="346"/>
        <end position="364"/>
    </location>
</feature>
<dbReference type="STRING" id="1447875.A0A2B7XXU1"/>
<evidence type="ECO:0000256" key="1">
    <source>
        <dbReference type="ARBA" id="ARBA00023015"/>
    </source>
</evidence>
<protein>
    <recommendedName>
        <fullName evidence="6">Zn(2)-C6 fungal-type domain-containing protein</fullName>
    </recommendedName>
</protein>
<dbReference type="PANTHER" id="PTHR47425">
    <property type="entry name" value="FARB-RELATED"/>
    <property type="match status" value="1"/>
</dbReference>
<keyword evidence="8" id="KW-1185">Reference proteome</keyword>
<dbReference type="Pfam" id="PF00172">
    <property type="entry name" value="Zn_clus"/>
    <property type="match status" value="1"/>
</dbReference>
<dbReference type="Gene3D" id="4.10.240.10">
    <property type="entry name" value="Zn(2)-C6 fungal-type DNA-binding domain"/>
    <property type="match status" value="1"/>
</dbReference>
<evidence type="ECO:0000256" key="4">
    <source>
        <dbReference type="ARBA" id="ARBA00023242"/>
    </source>
</evidence>
<keyword evidence="3" id="KW-0804">Transcription</keyword>
<feature type="region of interest" description="Disordered" evidence="5">
    <location>
        <begin position="244"/>
        <end position="282"/>
    </location>
</feature>
<evidence type="ECO:0000313" key="7">
    <source>
        <dbReference type="EMBL" id="PGH13591.1"/>
    </source>
</evidence>
<evidence type="ECO:0000259" key="6">
    <source>
        <dbReference type="PROSITE" id="PS50048"/>
    </source>
</evidence>
<dbReference type="GO" id="GO:0008270">
    <property type="term" value="F:zinc ion binding"/>
    <property type="evidence" value="ECO:0007669"/>
    <property type="project" value="InterPro"/>
</dbReference>
<sequence>MTNSHSPNSSSMDEKLKYQSPEPSSLPKEASPKRSAEAAALDSSDGKINRKRASKACQSCRSRKVRCSVSDHGIPCYNCKLDELDCVVPERKRPTRTAKRQRSLGAVISEAVLRMDRSASDSGNSPPESTQGTTSQCGWDKPFHHPYETENFTSSSPSSLQQGSCTTEENSTFGNDALASLDLPPCDDELARWFSVMPPRVVDKMFNYLKALSQRGHRESVNSSHSPSDESQCHGNLRLLPSEQKRKPFRHCVTPRPPEYTRQMLGLSTGEPRSRGSPQPLSQEAYKGTSILQQLRDDYAAAAGRAQALEEAIQKVDSQFTRQQPRHSDYRYPQPDAYNEPPDCHNNGNKHQSSALTPPPEHQNSFVMSTQTIQQLEALLASVHKETDSRAATKQATPKEGMQDIMTAGSGKRDDEFQNTFDSLIDFGPGMDSMFQSFGYDFL</sequence>
<evidence type="ECO:0000256" key="3">
    <source>
        <dbReference type="ARBA" id="ARBA00023163"/>
    </source>
</evidence>
<feature type="compositionally biased region" description="Polar residues" evidence="5">
    <location>
        <begin position="120"/>
        <end position="137"/>
    </location>
</feature>
<dbReference type="SUPFAM" id="SSF57701">
    <property type="entry name" value="Zn2/Cys6 DNA-binding domain"/>
    <property type="match status" value="1"/>
</dbReference>
<feature type="compositionally biased region" description="Polar residues" evidence="5">
    <location>
        <begin position="1"/>
        <end position="11"/>
    </location>
</feature>
<dbReference type="GO" id="GO:0003677">
    <property type="term" value="F:DNA binding"/>
    <property type="evidence" value="ECO:0007669"/>
    <property type="project" value="UniProtKB-KW"/>
</dbReference>
<accession>A0A2B7XXU1</accession>
<feature type="region of interest" description="Disordered" evidence="5">
    <location>
        <begin position="1"/>
        <end position="55"/>
    </location>
</feature>
<organism evidence="7 8">
    <name type="scientific">Helicocarpus griseus UAMH5409</name>
    <dbReference type="NCBI Taxonomy" id="1447875"/>
    <lineage>
        <taxon>Eukaryota</taxon>
        <taxon>Fungi</taxon>
        <taxon>Dikarya</taxon>
        <taxon>Ascomycota</taxon>
        <taxon>Pezizomycotina</taxon>
        <taxon>Eurotiomycetes</taxon>
        <taxon>Eurotiomycetidae</taxon>
        <taxon>Onygenales</taxon>
        <taxon>Ajellomycetaceae</taxon>
        <taxon>Helicocarpus</taxon>
    </lineage>
</organism>
<dbReference type="PROSITE" id="PS00463">
    <property type="entry name" value="ZN2_CY6_FUNGAL_1"/>
    <property type="match status" value="1"/>
</dbReference>
<dbReference type="OrthoDB" id="39175at2759"/>
<reference evidence="7 8" key="1">
    <citation type="submission" date="2017-10" db="EMBL/GenBank/DDBJ databases">
        <title>Comparative genomics in systemic dimorphic fungi from Ajellomycetaceae.</title>
        <authorList>
            <person name="Munoz J.F."/>
            <person name="Mcewen J.G."/>
            <person name="Clay O.K."/>
            <person name="Cuomo C.A."/>
        </authorList>
    </citation>
    <scope>NUCLEOTIDE SEQUENCE [LARGE SCALE GENOMIC DNA]</scope>
    <source>
        <strain evidence="7 8">UAMH5409</strain>
    </source>
</reference>
<proteinExistence type="predicted"/>
<feature type="domain" description="Zn(2)-C6 fungal-type" evidence="6">
    <location>
        <begin position="56"/>
        <end position="88"/>
    </location>
</feature>
<keyword evidence="4" id="KW-0539">Nucleus</keyword>
<dbReference type="EMBL" id="PDNB01000044">
    <property type="protein sequence ID" value="PGH13591.1"/>
    <property type="molecule type" value="Genomic_DNA"/>
</dbReference>
<keyword evidence="2" id="KW-0238">DNA-binding</keyword>
<dbReference type="CDD" id="cd00067">
    <property type="entry name" value="GAL4"/>
    <property type="match status" value="1"/>
</dbReference>
<feature type="region of interest" description="Disordered" evidence="5">
    <location>
        <begin position="385"/>
        <end position="415"/>
    </location>
</feature>
<name>A0A2B7XXU1_9EURO</name>
<dbReference type="SMART" id="SM00066">
    <property type="entry name" value="GAL4"/>
    <property type="match status" value="1"/>
</dbReference>
<dbReference type="InterPro" id="IPR001138">
    <property type="entry name" value="Zn2Cys6_DnaBD"/>
</dbReference>
<evidence type="ECO:0000313" key="8">
    <source>
        <dbReference type="Proteomes" id="UP000223968"/>
    </source>
</evidence>
<dbReference type="AlphaFoldDB" id="A0A2B7XXU1"/>
<feature type="region of interest" description="Disordered" evidence="5">
    <location>
        <begin position="317"/>
        <end position="364"/>
    </location>
</feature>
<evidence type="ECO:0000256" key="2">
    <source>
        <dbReference type="ARBA" id="ARBA00023125"/>
    </source>
</evidence>
<gene>
    <name evidence="7" type="ORF">AJ79_03584</name>
</gene>
<keyword evidence="1" id="KW-0805">Transcription regulation</keyword>
<evidence type="ECO:0000256" key="5">
    <source>
        <dbReference type="SAM" id="MobiDB-lite"/>
    </source>
</evidence>
<comment type="caution">
    <text evidence="7">The sequence shown here is derived from an EMBL/GenBank/DDBJ whole genome shotgun (WGS) entry which is preliminary data.</text>
</comment>
<dbReference type="PROSITE" id="PS50048">
    <property type="entry name" value="ZN2_CY6_FUNGAL_2"/>
    <property type="match status" value="1"/>
</dbReference>
<dbReference type="PANTHER" id="PTHR47425:SF3">
    <property type="entry name" value="ZN(II)2CYS6 TRANSCRIPTION FACTOR (EUROFUNG)"/>
    <property type="match status" value="1"/>
</dbReference>
<dbReference type="InterPro" id="IPR052761">
    <property type="entry name" value="Fungal_Detox/Toxin_TFs"/>
</dbReference>
<feature type="region of interest" description="Disordered" evidence="5">
    <location>
        <begin position="117"/>
        <end position="171"/>
    </location>
</feature>
<feature type="compositionally biased region" description="Polar residues" evidence="5">
    <location>
        <begin position="160"/>
        <end position="171"/>
    </location>
</feature>